<proteinExistence type="inferred from homology"/>
<evidence type="ECO:0000256" key="3">
    <source>
        <dbReference type="ARBA" id="ARBA00023295"/>
    </source>
</evidence>
<organism evidence="5 6">
    <name type="scientific">Dendrobium chrysotoxum</name>
    <name type="common">Orchid</name>
    <dbReference type="NCBI Taxonomy" id="161865"/>
    <lineage>
        <taxon>Eukaryota</taxon>
        <taxon>Viridiplantae</taxon>
        <taxon>Streptophyta</taxon>
        <taxon>Embryophyta</taxon>
        <taxon>Tracheophyta</taxon>
        <taxon>Spermatophyta</taxon>
        <taxon>Magnoliopsida</taxon>
        <taxon>Liliopsida</taxon>
        <taxon>Asparagales</taxon>
        <taxon>Orchidaceae</taxon>
        <taxon>Epidendroideae</taxon>
        <taxon>Malaxideae</taxon>
        <taxon>Dendrobiinae</taxon>
        <taxon>Dendrobium</taxon>
    </lineage>
</organism>
<dbReference type="Proteomes" id="UP000775213">
    <property type="component" value="Unassembled WGS sequence"/>
</dbReference>
<dbReference type="Pfam" id="PF00232">
    <property type="entry name" value="Glyco_hydro_1"/>
    <property type="match status" value="1"/>
</dbReference>
<keyword evidence="6" id="KW-1185">Reference proteome</keyword>
<evidence type="ECO:0000313" key="5">
    <source>
        <dbReference type="EMBL" id="KAH0457495.1"/>
    </source>
</evidence>
<name>A0AAV7GMT7_DENCH</name>
<dbReference type="PANTHER" id="PTHR10353">
    <property type="entry name" value="GLYCOSYL HYDROLASE"/>
    <property type="match status" value="1"/>
</dbReference>
<dbReference type="GO" id="GO:0008422">
    <property type="term" value="F:beta-glucosidase activity"/>
    <property type="evidence" value="ECO:0007669"/>
    <property type="project" value="TreeGrafter"/>
</dbReference>
<dbReference type="InterPro" id="IPR001360">
    <property type="entry name" value="Glyco_hydro_1"/>
</dbReference>
<dbReference type="Gene3D" id="3.20.20.80">
    <property type="entry name" value="Glycosidases"/>
    <property type="match status" value="1"/>
</dbReference>
<keyword evidence="2" id="KW-0378">Hydrolase</keyword>
<accession>A0AAV7GMT7</accession>
<keyword evidence="3" id="KW-0326">Glycosidase</keyword>
<comment type="similarity">
    <text evidence="1 4">Belongs to the glycosyl hydrolase 1 family.</text>
</comment>
<sequence length="318" mass="37129">MKPFVEKLFCVHTGQENRLSGLRIGTERYRASVPLGIELGTFPKLYKTNMEASYRHKLRPHQFASGSLAIRVKHWITMNEPWTFTILGYAEGSFPPRRCSVGAAGECSVGDSGREPYTVAHHIILAHAALVRLYGQNFQVRQYCNMFYEKKIFKSRMITEFNRFMDPLTRGDYPNSMREHAGHRLPKFTEKQTKMIKGSYDFIGLNYYTAIYARNLLNTNGLNRKYREGVPIGPQAASKWLSVYPRGIYYLLLYTKMKYNNPVIYITENDDARIDYYMKHLINVRRANRKGMDVRGFFAWSMFDNFEWTDGYTVRFGI</sequence>
<protein>
    <recommendedName>
        <fullName evidence="7">Beta-glucosidase</fullName>
    </recommendedName>
</protein>
<dbReference type="InterPro" id="IPR017853">
    <property type="entry name" value="GH"/>
</dbReference>
<dbReference type="AlphaFoldDB" id="A0AAV7GMT7"/>
<gene>
    <name evidence="5" type="ORF">IEQ34_012810</name>
</gene>
<evidence type="ECO:0000256" key="1">
    <source>
        <dbReference type="ARBA" id="ARBA00010838"/>
    </source>
</evidence>
<evidence type="ECO:0000256" key="2">
    <source>
        <dbReference type="ARBA" id="ARBA00022801"/>
    </source>
</evidence>
<dbReference type="SUPFAM" id="SSF51445">
    <property type="entry name" value="(Trans)glycosidases"/>
    <property type="match status" value="1"/>
</dbReference>
<evidence type="ECO:0008006" key="7">
    <source>
        <dbReference type="Google" id="ProtNLM"/>
    </source>
</evidence>
<dbReference type="GO" id="GO:0005975">
    <property type="term" value="P:carbohydrate metabolic process"/>
    <property type="evidence" value="ECO:0007669"/>
    <property type="project" value="InterPro"/>
</dbReference>
<dbReference type="PANTHER" id="PTHR10353:SF137">
    <property type="entry name" value="MYROSINASE 3-RELATED"/>
    <property type="match status" value="1"/>
</dbReference>
<dbReference type="PRINTS" id="PR00131">
    <property type="entry name" value="GLHYDRLASE1"/>
</dbReference>
<comment type="caution">
    <text evidence="5">The sequence shown here is derived from an EMBL/GenBank/DDBJ whole genome shotgun (WGS) entry which is preliminary data.</text>
</comment>
<evidence type="ECO:0000313" key="6">
    <source>
        <dbReference type="Proteomes" id="UP000775213"/>
    </source>
</evidence>
<evidence type="ECO:0000256" key="4">
    <source>
        <dbReference type="RuleBase" id="RU003690"/>
    </source>
</evidence>
<dbReference type="EMBL" id="JAGFBR010000012">
    <property type="protein sequence ID" value="KAH0457495.1"/>
    <property type="molecule type" value="Genomic_DNA"/>
</dbReference>
<reference evidence="5 6" key="1">
    <citation type="journal article" date="2021" name="Hortic Res">
        <title>Chromosome-scale assembly of the Dendrobium chrysotoxum genome enhances the understanding of orchid evolution.</title>
        <authorList>
            <person name="Zhang Y."/>
            <person name="Zhang G.Q."/>
            <person name="Zhang D."/>
            <person name="Liu X.D."/>
            <person name="Xu X.Y."/>
            <person name="Sun W.H."/>
            <person name="Yu X."/>
            <person name="Zhu X."/>
            <person name="Wang Z.W."/>
            <person name="Zhao X."/>
            <person name="Zhong W.Y."/>
            <person name="Chen H."/>
            <person name="Yin W.L."/>
            <person name="Huang T."/>
            <person name="Niu S.C."/>
            <person name="Liu Z.J."/>
        </authorList>
    </citation>
    <scope>NUCLEOTIDE SEQUENCE [LARGE SCALE GENOMIC DNA]</scope>
    <source>
        <strain evidence="5">Lindl</strain>
    </source>
</reference>